<protein>
    <submittedName>
        <fullName evidence="3">Glutamine--fructose-6-phosphate aminotransferase [isomerizing]</fullName>
        <ecNumber evidence="3">2.6.1.16</ecNumber>
    </submittedName>
</protein>
<dbReference type="EC" id="2.6.1.16" evidence="3"/>
<keyword evidence="1" id="KW-0677">Repeat</keyword>
<evidence type="ECO:0000259" key="2">
    <source>
        <dbReference type="PROSITE" id="PS51464"/>
    </source>
</evidence>
<keyword evidence="3" id="KW-0808">Transferase</keyword>
<dbReference type="CDD" id="cd05008">
    <property type="entry name" value="SIS_GlmS_GlmD_1"/>
    <property type="match status" value="1"/>
</dbReference>
<keyword evidence="4" id="KW-1185">Reference proteome</keyword>
<feature type="domain" description="SIS" evidence="2">
    <location>
        <begin position="216"/>
        <end position="369"/>
    </location>
</feature>
<dbReference type="Gene3D" id="3.40.50.10490">
    <property type="entry name" value="Glucose-6-phosphate isomerase like protein, domain 1"/>
    <property type="match status" value="2"/>
</dbReference>
<dbReference type="PANTHER" id="PTHR10937:SF0">
    <property type="entry name" value="GLUTAMINE--FRUCTOSE-6-PHOSPHATE TRANSAMINASE (ISOMERIZING)"/>
    <property type="match status" value="1"/>
</dbReference>
<evidence type="ECO:0000256" key="1">
    <source>
        <dbReference type="ARBA" id="ARBA00022737"/>
    </source>
</evidence>
<dbReference type="EMBL" id="CP104013">
    <property type="protein sequence ID" value="UYP46738.1"/>
    <property type="molecule type" value="Genomic_DNA"/>
</dbReference>
<gene>
    <name evidence="3" type="ORF">NEF87_003023</name>
</gene>
<proteinExistence type="predicted"/>
<evidence type="ECO:0000313" key="4">
    <source>
        <dbReference type="Proteomes" id="UP001208689"/>
    </source>
</evidence>
<dbReference type="Pfam" id="PF01380">
    <property type="entry name" value="SIS"/>
    <property type="match status" value="1"/>
</dbReference>
<feature type="domain" description="SIS" evidence="2">
    <location>
        <begin position="33"/>
        <end position="179"/>
    </location>
</feature>
<keyword evidence="3" id="KW-0032">Aminotransferase</keyword>
<name>A0ABY6HT96_9ARCH</name>
<dbReference type="InterPro" id="IPR001347">
    <property type="entry name" value="SIS_dom"/>
</dbReference>
<accession>A0ABY6HT96</accession>
<organism evidence="3 4">
    <name type="scientific">Candidatus Lokiarchaeum ossiferum</name>
    <dbReference type="NCBI Taxonomy" id="2951803"/>
    <lineage>
        <taxon>Archaea</taxon>
        <taxon>Promethearchaeati</taxon>
        <taxon>Promethearchaeota</taxon>
        <taxon>Promethearchaeia</taxon>
        <taxon>Promethearchaeales</taxon>
        <taxon>Promethearchaeaceae</taxon>
        <taxon>Candidatus Lokiarchaeum</taxon>
    </lineage>
</organism>
<reference evidence="3" key="1">
    <citation type="submission" date="2022-09" db="EMBL/GenBank/DDBJ databases">
        <title>Actin cytoskeleton and complex cell architecture in an #Asgard archaeon.</title>
        <authorList>
            <person name="Ponce Toledo R.I."/>
            <person name="Schleper C."/>
            <person name="Rodrigues Oliveira T."/>
            <person name="Wollweber F."/>
            <person name="Xu J."/>
            <person name="Rittmann S."/>
            <person name="Klingl A."/>
            <person name="Pilhofer M."/>
        </authorList>
    </citation>
    <scope>NUCLEOTIDE SEQUENCE</scope>
    <source>
        <strain evidence="3">B-35</strain>
    </source>
</reference>
<evidence type="ECO:0000313" key="3">
    <source>
        <dbReference type="EMBL" id="UYP46738.1"/>
    </source>
</evidence>
<sequence>MNEFLEEILSQGLALQRTLDFITDNMNVIFGAIKNLVQKKSISRFVFTGMGSSYFSCYVPYYMLKQKGINVEMLDSGEFLLHGFPENPDVIFQNTCIIMISQSGESGEIVELLKKFQSLKIKPLIIGVTNMPESYLATFSDKQLYLNAGSEKTVTSKTYVCSLLILYFFAKTIIFENFSDEIYLKEIAAVINNVSQLLPSTHSSQLSHSLKNKSPIIQEFEKKFGNDYKFIQIMARGPSLSTAYQAALNFKEIVKIKSEASSLSTFRHGGIECLTEDSKLIIISSSTINHKLDNHFIRNLIDKWCFGSIFYITTQELNLIDEEIRTHPKIMVYSNKTQGTFLAPIVEIITLQLIVYNTAVQRELIPGIFRFTQKITRGL</sequence>
<dbReference type="InterPro" id="IPR046348">
    <property type="entry name" value="SIS_dom_sf"/>
</dbReference>
<dbReference type="InterPro" id="IPR035466">
    <property type="entry name" value="GlmS/AgaS_SIS"/>
</dbReference>
<dbReference type="PROSITE" id="PS51464">
    <property type="entry name" value="SIS"/>
    <property type="match status" value="2"/>
</dbReference>
<dbReference type="SUPFAM" id="SSF53697">
    <property type="entry name" value="SIS domain"/>
    <property type="match status" value="1"/>
</dbReference>
<dbReference type="GO" id="GO:0004360">
    <property type="term" value="F:glutamine-fructose-6-phosphate transaminase (isomerizing) activity"/>
    <property type="evidence" value="ECO:0007669"/>
    <property type="project" value="UniProtKB-EC"/>
</dbReference>
<dbReference type="PANTHER" id="PTHR10937">
    <property type="entry name" value="GLUCOSAMINE--FRUCTOSE-6-PHOSPHATE AMINOTRANSFERASE, ISOMERIZING"/>
    <property type="match status" value="1"/>
</dbReference>
<dbReference type="Proteomes" id="UP001208689">
    <property type="component" value="Chromosome"/>
</dbReference>